<dbReference type="Proteomes" id="UP000440578">
    <property type="component" value="Unassembled WGS sequence"/>
</dbReference>
<dbReference type="EMBL" id="VIIS01000172">
    <property type="protein sequence ID" value="KAF0312415.1"/>
    <property type="molecule type" value="Genomic_DNA"/>
</dbReference>
<accession>A0A6A4WZK3</accession>
<comment type="caution">
    <text evidence="3">The sequence shown here is derived from an EMBL/GenBank/DDBJ whole genome shotgun (WGS) entry which is preliminary data.</text>
</comment>
<feature type="chain" id="PRO_5025574995" description="Alpha-N-acetylglucosaminidase C-terminal domain-containing protein" evidence="1">
    <location>
        <begin position="21"/>
        <end position="89"/>
    </location>
</feature>
<dbReference type="OrthoDB" id="64736at2759"/>
<keyword evidence="4" id="KW-1185">Reference proteome</keyword>
<name>A0A6A4WZK3_AMPAM</name>
<reference evidence="3 4" key="1">
    <citation type="submission" date="2019-07" db="EMBL/GenBank/DDBJ databases">
        <title>Draft genome assembly of a fouling barnacle, Amphibalanus amphitrite (Darwin, 1854): The first reference genome for Thecostraca.</title>
        <authorList>
            <person name="Kim W."/>
        </authorList>
    </citation>
    <scope>NUCLEOTIDE SEQUENCE [LARGE SCALE GENOMIC DNA]</scope>
    <source>
        <strain evidence="3">SNU_AA5</strain>
        <tissue evidence="3">Soma without cirri and trophi</tissue>
    </source>
</reference>
<dbReference type="InterPro" id="IPR024732">
    <property type="entry name" value="NAGLU_C"/>
</dbReference>
<dbReference type="Pfam" id="PF12972">
    <property type="entry name" value="NAGLU_C"/>
    <property type="match status" value="1"/>
</dbReference>
<evidence type="ECO:0000313" key="3">
    <source>
        <dbReference type="EMBL" id="KAF0312415.1"/>
    </source>
</evidence>
<sequence>MVVILFFDLLLFLVLYKTQSEDSLWYNSSDLTAAWDRLVAGATADQVRAAANLRHDLVDVTREVLTGLLTAYHGRLVGAFSDNNIVLLR</sequence>
<dbReference type="AlphaFoldDB" id="A0A6A4WZK3"/>
<organism evidence="3 4">
    <name type="scientific">Amphibalanus amphitrite</name>
    <name type="common">Striped barnacle</name>
    <name type="synonym">Balanus amphitrite</name>
    <dbReference type="NCBI Taxonomy" id="1232801"/>
    <lineage>
        <taxon>Eukaryota</taxon>
        <taxon>Metazoa</taxon>
        <taxon>Ecdysozoa</taxon>
        <taxon>Arthropoda</taxon>
        <taxon>Crustacea</taxon>
        <taxon>Multicrustacea</taxon>
        <taxon>Cirripedia</taxon>
        <taxon>Thoracica</taxon>
        <taxon>Thoracicalcarea</taxon>
        <taxon>Balanomorpha</taxon>
        <taxon>Balanoidea</taxon>
        <taxon>Balanidae</taxon>
        <taxon>Amphibalaninae</taxon>
        <taxon>Amphibalanus</taxon>
    </lineage>
</organism>
<evidence type="ECO:0000313" key="4">
    <source>
        <dbReference type="Proteomes" id="UP000440578"/>
    </source>
</evidence>
<feature type="domain" description="Alpha-N-acetylglucosaminidase C-terminal" evidence="2">
    <location>
        <begin position="18"/>
        <end position="85"/>
    </location>
</feature>
<evidence type="ECO:0000259" key="2">
    <source>
        <dbReference type="Pfam" id="PF12972"/>
    </source>
</evidence>
<feature type="signal peptide" evidence="1">
    <location>
        <begin position="1"/>
        <end position="20"/>
    </location>
</feature>
<dbReference type="Gene3D" id="1.20.120.670">
    <property type="entry name" value="N-acetyl-b-d-glucoasminidase"/>
    <property type="match status" value="1"/>
</dbReference>
<proteinExistence type="predicted"/>
<keyword evidence="1" id="KW-0732">Signal</keyword>
<gene>
    <name evidence="3" type="ORF">FJT64_016827</name>
</gene>
<protein>
    <recommendedName>
        <fullName evidence="2">Alpha-N-acetylglucosaminidase C-terminal domain-containing protein</fullName>
    </recommendedName>
</protein>
<evidence type="ECO:0000256" key="1">
    <source>
        <dbReference type="SAM" id="SignalP"/>
    </source>
</evidence>